<gene>
    <name evidence="2" type="ORF">L207DRAFT_635844</name>
</gene>
<accession>A0A2J6RJ07</accession>
<sequence length="87" mass="9149">MNASCQCRAVSFKTPLPKPLAIYVGVGGEPISYSGLSYDSLLRQSPLPRQPLFETLLTPQLPRSATATNAASNPLPHSAAPPSSLLS</sequence>
<keyword evidence="3" id="KW-1185">Reference proteome</keyword>
<dbReference type="AlphaFoldDB" id="A0A2J6RJ07"/>
<feature type="region of interest" description="Disordered" evidence="1">
    <location>
        <begin position="63"/>
        <end position="87"/>
    </location>
</feature>
<dbReference type="EMBL" id="KZ613948">
    <property type="protein sequence ID" value="PMD38512.1"/>
    <property type="molecule type" value="Genomic_DNA"/>
</dbReference>
<feature type="non-terminal residue" evidence="2">
    <location>
        <position position="87"/>
    </location>
</feature>
<dbReference type="OrthoDB" id="5290969at2759"/>
<evidence type="ECO:0000256" key="1">
    <source>
        <dbReference type="SAM" id="MobiDB-lite"/>
    </source>
</evidence>
<evidence type="ECO:0000313" key="3">
    <source>
        <dbReference type="Proteomes" id="UP000235786"/>
    </source>
</evidence>
<evidence type="ECO:0000313" key="2">
    <source>
        <dbReference type="EMBL" id="PMD38512.1"/>
    </source>
</evidence>
<organism evidence="2 3">
    <name type="scientific">Hyaloscypha variabilis (strain UAMH 11265 / GT02V1 / F)</name>
    <name type="common">Meliniomyces variabilis</name>
    <dbReference type="NCBI Taxonomy" id="1149755"/>
    <lineage>
        <taxon>Eukaryota</taxon>
        <taxon>Fungi</taxon>
        <taxon>Dikarya</taxon>
        <taxon>Ascomycota</taxon>
        <taxon>Pezizomycotina</taxon>
        <taxon>Leotiomycetes</taxon>
        <taxon>Helotiales</taxon>
        <taxon>Hyaloscyphaceae</taxon>
        <taxon>Hyaloscypha</taxon>
        <taxon>Hyaloscypha variabilis</taxon>
    </lineage>
</organism>
<feature type="compositionally biased region" description="Low complexity" evidence="1">
    <location>
        <begin position="69"/>
        <end position="87"/>
    </location>
</feature>
<name>A0A2J6RJ07_HYAVF</name>
<proteinExistence type="predicted"/>
<dbReference type="Proteomes" id="UP000235786">
    <property type="component" value="Unassembled WGS sequence"/>
</dbReference>
<reference evidence="2 3" key="1">
    <citation type="submission" date="2016-04" db="EMBL/GenBank/DDBJ databases">
        <title>A degradative enzymes factory behind the ericoid mycorrhizal symbiosis.</title>
        <authorList>
            <consortium name="DOE Joint Genome Institute"/>
            <person name="Martino E."/>
            <person name="Morin E."/>
            <person name="Grelet G."/>
            <person name="Kuo A."/>
            <person name="Kohler A."/>
            <person name="Daghino S."/>
            <person name="Barry K."/>
            <person name="Choi C."/>
            <person name="Cichocki N."/>
            <person name="Clum A."/>
            <person name="Copeland A."/>
            <person name="Hainaut M."/>
            <person name="Haridas S."/>
            <person name="Labutti K."/>
            <person name="Lindquist E."/>
            <person name="Lipzen A."/>
            <person name="Khouja H.-R."/>
            <person name="Murat C."/>
            <person name="Ohm R."/>
            <person name="Olson A."/>
            <person name="Spatafora J."/>
            <person name="Veneault-Fourrey C."/>
            <person name="Henrissat B."/>
            <person name="Grigoriev I."/>
            <person name="Martin F."/>
            <person name="Perotto S."/>
        </authorList>
    </citation>
    <scope>NUCLEOTIDE SEQUENCE [LARGE SCALE GENOMIC DNA]</scope>
    <source>
        <strain evidence="2 3">F</strain>
    </source>
</reference>
<protein>
    <submittedName>
        <fullName evidence="2">Uncharacterized protein</fullName>
    </submittedName>
</protein>